<evidence type="ECO:0000313" key="4">
    <source>
        <dbReference type="EMBL" id="PLW59165.1"/>
    </source>
</evidence>
<name>A0A2N5WA95_LACLL</name>
<evidence type="ECO:0000259" key="3">
    <source>
        <dbReference type="Pfam" id="PF05043"/>
    </source>
</evidence>
<evidence type="ECO:0000256" key="2">
    <source>
        <dbReference type="ARBA" id="ARBA00023163"/>
    </source>
</evidence>
<organism evidence="4 5">
    <name type="scientific">Lactococcus lactis subsp. lactis</name>
    <name type="common">Streptococcus lactis</name>
    <dbReference type="NCBI Taxonomy" id="1360"/>
    <lineage>
        <taxon>Bacteria</taxon>
        <taxon>Bacillati</taxon>
        <taxon>Bacillota</taxon>
        <taxon>Bacilli</taxon>
        <taxon>Lactobacillales</taxon>
        <taxon>Streptococcaceae</taxon>
        <taxon>Lactococcus</taxon>
    </lineage>
</organism>
<keyword evidence="2" id="KW-0804">Transcription</keyword>
<dbReference type="EMBL" id="PKRZ01000001">
    <property type="protein sequence ID" value="PLW59165.1"/>
    <property type="molecule type" value="Genomic_DNA"/>
</dbReference>
<reference evidence="5" key="1">
    <citation type="submission" date="2016-08" db="EMBL/GenBank/DDBJ databases">
        <title>Comparative genomics of Lactococcus lactis strain WFLU12 isolated from the gastrointestinal tract of wild olive flounder (Paralichythys olivaceus).</title>
        <authorList>
            <person name="Nguyen T.L."/>
            <person name="Kim D.-H."/>
        </authorList>
    </citation>
    <scope>NUCLEOTIDE SEQUENCE [LARGE SCALE GENOMIC DNA]</scope>
    <source>
        <strain evidence="5">WFLU12</strain>
    </source>
</reference>
<keyword evidence="1" id="KW-0805">Transcription regulation</keyword>
<dbReference type="RefSeq" id="WP_095586269.1">
    <property type="nucleotide sequence ID" value="NZ_PKRZ01000001.1"/>
</dbReference>
<evidence type="ECO:0000256" key="1">
    <source>
        <dbReference type="ARBA" id="ARBA00023015"/>
    </source>
</evidence>
<comment type="caution">
    <text evidence="4">The sequence shown here is derived from an EMBL/GenBank/DDBJ whole genome shotgun (WGS) entry which is preliminary data.</text>
</comment>
<dbReference type="AlphaFoldDB" id="A0A2N5WA95"/>
<accession>A0A2N5WA95</accession>
<dbReference type="Proteomes" id="UP000234865">
    <property type="component" value="Unassembled WGS sequence"/>
</dbReference>
<dbReference type="PANTHER" id="PTHR30185">
    <property type="entry name" value="CRYPTIC BETA-GLUCOSIDE BGL OPERON ANTITERMINATOR"/>
    <property type="match status" value="1"/>
</dbReference>
<proteinExistence type="predicted"/>
<dbReference type="InterPro" id="IPR050661">
    <property type="entry name" value="BglG_antiterminators"/>
</dbReference>
<protein>
    <submittedName>
        <fullName evidence="4">Putative trans-acting regulator</fullName>
    </submittedName>
</protein>
<dbReference type="Gene3D" id="1.10.10.10">
    <property type="entry name" value="Winged helix-like DNA-binding domain superfamily/Winged helix DNA-binding domain"/>
    <property type="match status" value="1"/>
</dbReference>
<dbReference type="InterPro" id="IPR007737">
    <property type="entry name" value="Mga_HTH"/>
</dbReference>
<gene>
    <name evidence="4" type="ORF">CYU10_000003</name>
</gene>
<evidence type="ECO:0000313" key="5">
    <source>
        <dbReference type="Proteomes" id="UP000234865"/>
    </source>
</evidence>
<dbReference type="Pfam" id="PF05043">
    <property type="entry name" value="Mga"/>
    <property type="match status" value="1"/>
</dbReference>
<dbReference type="PANTHER" id="PTHR30185:SF18">
    <property type="entry name" value="TRANSCRIPTIONAL REGULATOR MTLR"/>
    <property type="match status" value="1"/>
</dbReference>
<dbReference type="InterPro" id="IPR036388">
    <property type="entry name" value="WH-like_DNA-bd_sf"/>
</dbReference>
<feature type="domain" description="Mga helix-turn-helix" evidence="3">
    <location>
        <begin position="92"/>
        <end position="171"/>
    </location>
</feature>
<sequence>MFQSDEEFHIHNLCSKDIQHRFKILSSIYQHISGNNIDELTEVTKLSRKTIYKYIQIINSNSQLLLEKDIISSDNNLYWFNGNKVDFVTLRLDLFKNTTPIKLIEALLQNSSVNVYQFCLENFVSESTLKKNLRVFNSFMASLNIKLKVQKNEIYLIGDEAKIRYCFASFFWRIFTGVRWPFKTLNKDKLDKVTSVLFTNVANEITESKKEVLQYLIAVNILRASSGHNINLDSLPEYSHSLTNNNQFFYQISQKLMEIFSLSTTEIQFIVLNFYIFPEFHIISEKMPSTLKSLNYYSPNSYNSIINFKNSIQNQLPSVRLEFNDENLFLATLISGRIAFDLFKEIYFHIYDLDFIKFFNGEFPALLPTIQEIVTQNNKNISRGQLKSLVFRYAQAYLICFPPQNFEPKINILLITDLPIYIENLLIKNITLLLSSKYNFDLKTFKQKNKIPDLILTTDVITKENVDSPTLYISHHLSQLDSHAITIMCGNIAKAKKH</sequence>